<sequence>MACSVLGCVCGKYYFPQRFVMVLLSSLGIIIAFGQRVNLSLIITVMVKPGNRTVSDECKAPNVTTNTTNSTQSESKQYSWTEMDQQVLLGIFFLGYFIFHVPGGYLSDVYGPRIVLSTAILMSSLFTLISPPVVLYTHYWLFVAVRFFIGIAQAPLFPPMTTLMARWIPKQERATVGGIVFAANSFGIIAGSLFSGIIEIFFTWEAVFYFWGLIGIIWYIFMMLYGYSEPASHPHILEKEKELIETNTIRREKKLKPDWIHVLIDPVVWGLIFGQYGHSWLIFFLATNMPKYYKDVLKFNMKKNTMVSSLPYLLQWVASVASGWAGDWMIKKKGYSISFIRKSYTTVSSVLPSICLVGIPYCECDEVLVTVLLCLSLFTMGPFYCGLKVNVIDITTNFSGIIMALVNGCGAIAGYVSPYIVGVVAPNNTLYQWKIVMWIIFIGASVTNILYVLMGNATRAKWDMLPEEWTEYKTKLDQEKEEKRAKALEKKAKKQEERAKKAGPST</sequence>
<dbReference type="InterPro" id="IPR011701">
    <property type="entry name" value="MFS"/>
</dbReference>
<feature type="transmembrane region" description="Helical" evidence="8">
    <location>
        <begin position="178"/>
        <end position="202"/>
    </location>
</feature>
<feature type="compositionally biased region" description="Basic and acidic residues" evidence="7">
    <location>
        <begin position="479"/>
        <end position="500"/>
    </location>
</feature>
<evidence type="ECO:0000256" key="1">
    <source>
        <dbReference type="ARBA" id="ARBA00004141"/>
    </source>
</evidence>
<dbReference type="Proteomes" id="UP001458880">
    <property type="component" value="Unassembled WGS sequence"/>
</dbReference>
<evidence type="ECO:0000256" key="6">
    <source>
        <dbReference type="ARBA" id="ARBA00023136"/>
    </source>
</evidence>
<dbReference type="SUPFAM" id="SSF103473">
    <property type="entry name" value="MFS general substrate transporter"/>
    <property type="match status" value="1"/>
</dbReference>
<dbReference type="InterPro" id="IPR050382">
    <property type="entry name" value="MFS_Na/Anion_cotransporter"/>
</dbReference>
<protein>
    <submittedName>
        <fullName evidence="10">Major Facilitator Superfamily</fullName>
    </submittedName>
</protein>
<dbReference type="GO" id="GO:0015293">
    <property type="term" value="F:symporter activity"/>
    <property type="evidence" value="ECO:0007669"/>
    <property type="project" value="UniProtKB-KW"/>
</dbReference>
<feature type="transmembrane region" description="Helical" evidence="8">
    <location>
        <begin position="87"/>
        <end position="107"/>
    </location>
</feature>
<feature type="transmembrane region" description="Helical" evidence="8">
    <location>
        <begin position="208"/>
        <end position="227"/>
    </location>
</feature>
<dbReference type="PROSITE" id="PS50850">
    <property type="entry name" value="MFS"/>
    <property type="match status" value="1"/>
</dbReference>
<feature type="transmembrane region" description="Helical" evidence="8">
    <location>
        <begin position="139"/>
        <end position="157"/>
    </location>
</feature>
<comment type="caution">
    <text evidence="10">The sequence shown here is derived from an EMBL/GenBank/DDBJ whole genome shotgun (WGS) entry which is preliminary data.</text>
</comment>
<dbReference type="AlphaFoldDB" id="A0AAW1IU05"/>
<feature type="transmembrane region" description="Helical" evidence="8">
    <location>
        <begin position="367"/>
        <end position="387"/>
    </location>
</feature>
<dbReference type="PANTHER" id="PTHR11662">
    <property type="entry name" value="SOLUTE CARRIER FAMILY 17"/>
    <property type="match status" value="1"/>
</dbReference>
<proteinExistence type="predicted"/>
<reference evidence="10 11" key="1">
    <citation type="journal article" date="2024" name="BMC Genomics">
        <title>De novo assembly and annotation of Popillia japonica's genome with initial clues to its potential as an invasive pest.</title>
        <authorList>
            <person name="Cucini C."/>
            <person name="Boschi S."/>
            <person name="Funari R."/>
            <person name="Cardaioli E."/>
            <person name="Iannotti N."/>
            <person name="Marturano G."/>
            <person name="Paoli F."/>
            <person name="Bruttini M."/>
            <person name="Carapelli A."/>
            <person name="Frati F."/>
            <person name="Nardi F."/>
        </authorList>
    </citation>
    <scope>NUCLEOTIDE SEQUENCE [LARGE SCALE GENOMIC DNA]</scope>
    <source>
        <strain evidence="10">DMR45628</strain>
    </source>
</reference>
<evidence type="ECO:0000313" key="11">
    <source>
        <dbReference type="Proteomes" id="UP001458880"/>
    </source>
</evidence>
<feature type="transmembrane region" description="Helical" evidence="8">
    <location>
        <begin position="306"/>
        <end position="330"/>
    </location>
</feature>
<dbReference type="FunFam" id="1.20.1250.20:FF:000003">
    <property type="entry name" value="Solute carrier family 17 member 3"/>
    <property type="match status" value="1"/>
</dbReference>
<feature type="transmembrane region" description="Helical" evidence="8">
    <location>
        <begin position="259"/>
        <end position="286"/>
    </location>
</feature>
<dbReference type="Gene3D" id="1.20.1250.20">
    <property type="entry name" value="MFS general substrate transporter like domains"/>
    <property type="match status" value="2"/>
</dbReference>
<dbReference type="PANTHER" id="PTHR11662:SF415">
    <property type="entry name" value="AT30085P-RELATED"/>
    <property type="match status" value="1"/>
</dbReference>
<name>A0AAW1IU05_POPJA</name>
<feature type="transmembrane region" description="Helical" evidence="8">
    <location>
        <begin position="22"/>
        <end position="47"/>
    </location>
</feature>
<keyword evidence="5 8" id="KW-1133">Transmembrane helix</keyword>
<dbReference type="InterPro" id="IPR020846">
    <property type="entry name" value="MFS_dom"/>
</dbReference>
<dbReference type="InterPro" id="IPR036259">
    <property type="entry name" value="MFS_trans_sf"/>
</dbReference>
<accession>A0AAW1IU05</accession>
<evidence type="ECO:0000256" key="8">
    <source>
        <dbReference type="SAM" id="Phobius"/>
    </source>
</evidence>
<dbReference type="GO" id="GO:0006820">
    <property type="term" value="P:monoatomic anion transport"/>
    <property type="evidence" value="ECO:0007669"/>
    <property type="project" value="TreeGrafter"/>
</dbReference>
<keyword evidence="6 8" id="KW-0472">Membrane</keyword>
<evidence type="ECO:0000256" key="5">
    <source>
        <dbReference type="ARBA" id="ARBA00022989"/>
    </source>
</evidence>
<keyword evidence="11" id="KW-1185">Reference proteome</keyword>
<keyword evidence="2" id="KW-0813">Transport</keyword>
<feature type="domain" description="Major facilitator superfamily (MFS) profile" evidence="9">
    <location>
        <begin position="20"/>
        <end position="459"/>
    </location>
</feature>
<dbReference type="FunFam" id="1.20.1250.20:FF:000423">
    <property type="entry name" value="Putative inorganic phosphate cotransporter-like Protein"/>
    <property type="match status" value="1"/>
</dbReference>
<dbReference type="EMBL" id="JASPKY010000551">
    <property type="protein sequence ID" value="KAK9693165.1"/>
    <property type="molecule type" value="Genomic_DNA"/>
</dbReference>
<evidence type="ECO:0000259" key="9">
    <source>
        <dbReference type="PROSITE" id="PS50850"/>
    </source>
</evidence>
<feature type="transmembrane region" description="Helical" evidence="8">
    <location>
        <begin position="114"/>
        <end position="133"/>
    </location>
</feature>
<evidence type="ECO:0000313" key="10">
    <source>
        <dbReference type="EMBL" id="KAK9693165.1"/>
    </source>
</evidence>
<feature type="transmembrane region" description="Helical" evidence="8">
    <location>
        <begin position="435"/>
        <end position="454"/>
    </location>
</feature>
<feature type="transmembrane region" description="Helical" evidence="8">
    <location>
        <begin position="394"/>
        <end position="415"/>
    </location>
</feature>
<dbReference type="GO" id="GO:0016020">
    <property type="term" value="C:membrane"/>
    <property type="evidence" value="ECO:0007669"/>
    <property type="project" value="UniProtKB-SubCell"/>
</dbReference>
<keyword evidence="4" id="KW-0769">Symport</keyword>
<organism evidence="10 11">
    <name type="scientific">Popillia japonica</name>
    <name type="common">Japanese beetle</name>
    <dbReference type="NCBI Taxonomy" id="7064"/>
    <lineage>
        <taxon>Eukaryota</taxon>
        <taxon>Metazoa</taxon>
        <taxon>Ecdysozoa</taxon>
        <taxon>Arthropoda</taxon>
        <taxon>Hexapoda</taxon>
        <taxon>Insecta</taxon>
        <taxon>Pterygota</taxon>
        <taxon>Neoptera</taxon>
        <taxon>Endopterygota</taxon>
        <taxon>Coleoptera</taxon>
        <taxon>Polyphaga</taxon>
        <taxon>Scarabaeiformia</taxon>
        <taxon>Scarabaeidae</taxon>
        <taxon>Rutelinae</taxon>
        <taxon>Popillia</taxon>
    </lineage>
</organism>
<evidence type="ECO:0000256" key="2">
    <source>
        <dbReference type="ARBA" id="ARBA00022448"/>
    </source>
</evidence>
<gene>
    <name evidence="10" type="ORF">QE152_g34390</name>
</gene>
<evidence type="ECO:0000256" key="7">
    <source>
        <dbReference type="SAM" id="MobiDB-lite"/>
    </source>
</evidence>
<dbReference type="Pfam" id="PF07690">
    <property type="entry name" value="MFS_1"/>
    <property type="match status" value="1"/>
</dbReference>
<comment type="subcellular location">
    <subcellularLocation>
        <location evidence="1">Membrane</location>
        <topology evidence="1">Multi-pass membrane protein</topology>
    </subcellularLocation>
</comment>
<evidence type="ECO:0000256" key="3">
    <source>
        <dbReference type="ARBA" id="ARBA00022692"/>
    </source>
</evidence>
<evidence type="ECO:0000256" key="4">
    <source>
        <dbReference type="ARBA" id="ARBA00022847"/>
    </source>
</evidence>
<keyword evidence="3 8" id="KW-0812">Transmembrane</keyword>
<feature type="region of interest" description="Disordered" evidence="7">
    <location>
        <begin position="479"/>
        <end position="506"/>
    </location>
</feature>